<organism evidence="8 9">
    <name type="scientific">Sorangium cellulosum</name>
    <name type="common">Polyangium cellulosum</name>
    <dbReference type="NCBI Taxonomy" id="56"/>
    <lineage>
        <taxon>Bacteria</taxon>
        <taxon>Pseudomonadati</taxon>
        <taxon>Myxococcota</taxon>
        <taxon>Polyangia</taxon>
        <taxon>Polyangiales</taxon>
        <taxon>Polyangiaceae</taxon>
        <taxon>Sorangium</taxon>
    </lineage>
</organism>
<keyword evidence="5 7" id="KW-1133">Transmembrane helix</keyword>
<evidence type="ECO:0000313" key="9">
    <source>
        <dbReference type="Proteomes" id="UP000238348"/>
    </source>
</evidence>
<dbReference type="PANTHER" id="PTHR43044">
    <property type="match status" value="1"/>
</dbReference>
<gene>
    <name evidence="8" type="primary">nrfD</name>
    <name evidence="8" type="ORF">SOCE26_089170</name>
</gene>
<feature type="transmembrane region" description="Helical" evidence="7">
    <location>
        <begin position="93"/>
        <end position="116"/>
    </location>
</feature>
<dbReference type="InterPro" id="IPR005614">
    <property type="entry name" value="NrfD-like"/>
</dbReference>
<keyword evidence="3" id="KW-1003">Cell membrane</keyword>
<evidence type="ECO:0000313" key="8">
    <source>
        <dbReference type="EMBL" id="AUX47397.1"/>
    </source>
</evidence>
<comment type="similarity">
    <text evidence="2">Belongs to the NrfD family.</text>
</comment>
<comment type="subcellular location">
    <subcellularLocation>
        <location evidence="1">Cell membrane</location>
        <topology evidence="1">Multi-pass membrane protein</topology>
    </subcellularLocation>
</comment>
<feature type="transmembrane region" description="Helical" evidence="7">
    <location>
        <begin position="427"/>
        <end position="447"/>
    </location>
</feature>
<dbReference type="Proteomes" id="UP000238348">
    <property type="component" value="Chromosome"/>
</dbReference>
<feature type="transmembrane region" description="Helical" evidence="7">
    <location>
        <begin position="274"/>
        <end position="294"/>
    </location>
</feature>
<feature type="transmembrane region" description="Helical" evidence="7">
    <location>
        <begin position="177"/>
        <end position="196"/>
    </location>
</feature>
<keyword evidence="4 7" id="KW-0812">Transmembrane</keyword>
<evidence type="ECO:0000256" key="6">
    <source>
        <dbReference type="ARBA" id="ARBA00023136"/>
    </source>
</evidence>
<sequence>MSATAPLQVSHPPVPDRAALLDEAPLVQQKDDFRSITDKVAGIVLGKRPSGWLILLSLAVSLLLVLGGSLVNLVATGIGIWGLNTTVNWAWDITGFVFWVGIGHAGTLISAILFLFRQKWRTSINRAAEAMTIFAVACAAIYPVAHLGRIWFAYWLFPIPNQMSIWPNFKSPLLWDVFAVSTYATVSALFWFVGLIPDVATLRDRATTRTKQIVFGILSLGWRGSHRNWVHYEKAYLIFAGLSTPLVLSVHTIVSFDFAVSVVPGWHTTIFPPYFVAGAIFSGFAMVVTLMVFARKAFGLEGLITMRHLENMNKVIVATGTMVGYAYGMELFIAWYSGNGYERFAFANRIMGPYAWAYWTMVSCNVIFPQLFWFKKIRTSIPAMFIISILVNIGMWFERFVIIVTSLHRDFLPSSWTYFRPTFWDMSTFFGSFGLFFTLFLLFVRYLPMVAISEVKGITPGADPHGSHSNDEAHHAA</sequence>
<dbReference type="PANTHER" id="PTHR43044:SF2">
    <property type="entry name" value="POLYSULPHIDE REDUCTASE NRFD"/>
    <property type="match status" value="1"/>
</dbReference>
<evidence type="ECO:0000256" key="7">
    <source>
        <dbReference type="SAM" id="Phobius"/>
    </source>
</evidence>
<feature type="transmembrane region" description="Helical" evidence="7">
    <location>
        <begin position="52"/>
        <end position="81"/>
    </location>
</feature>
<proteinExistence type="inferred from homology"/>
<dbReference type="GO" id="GO:0005886">
    <property type="term" value="C:plasma membrane"/>
    <property type="evidence" value="ECO:0007669"/>
    <property type="project" value="UniProtKB-SubCell"/>
</dbReference>
<dbReference type="OrthoDB" id="9806499at2"/>
<evidence type="ECO:0000256" key="1">
    <source>
        <dbReference type="ARBA" id="ARBA00004651"/>
    </source>
</evidence>
<protein>
    <submittedName>
        <fullName evidence="8">Polysulfide reductase NrfD</fullName>
    </submittedName>
</protein>
<name>A0A2L0F794_SORCE</name>
<feature type="transmembrane region" description="Helical" evidence="7">
    <location>
        <begin position="315"/>
        <end position="336"/>
    </location>
</feature>
<evidence type="ECO:0000256" key="3">
    <source>
        <dbReference type="ARBA" id="ARBA00022475"/>
    </source>
</evidence>
<dbReference type="EMBL" id="CP012673">
    <property type="protein sequence ID" value="AUX47397.1"/>
    <property type="molecule type" value="Genomic_DNA"/>
</dbReference>
<dbReference type="RefSeq" id="WP_104985418.1">
    <property type="nucleotide sequence ID" value="NZ_CP012673.1"/>
</dbReference>
<feature type="transmembrane region" description="Helical" evidence="7">
    <location>
        <begin position="356"/>
        <end position="374"/>
    </location>
</feature>
<dbReference type="Pfam" id="PF03916">
    <property type="entry name" value="NrfD"/>
    <property type="match status" value="1"/>
</dbReference>
<evidence type="ECO:0000256" key="5">
    <source>
        <dbReference type="ARBA" id="ARBA00022989"/>
    </source>
</evidence>
<feature type="transmembrane region" description="Helical" evidence="7">
    <location>
        <begin position="381"/>
        <end position="407"/>
    </location>
</feature>
<evidence type="ECO:0000256" key="4">
    <source>
        <dbReference type="ARBA" id="ARBA00022692"/>
    </source>
</evidence>
<reference evidence="8 9" key="1">
    <citation type="submission" date="2015-09" db="EMBL/GenBank/DDBJ databases">
        <title>Sorangium comparison.</title>
        <authorList>
            <person name="Zaburannyi N."/>
            <person name="Bunk B."/>
            <person name="Overmann J."/>
            <person name="Mueller R."/>
        </authorList>
    </citation>
    <scope>NUCLEOTIDE SEQUENCE [LARGE SCALE GENOMIC DNA]</scope>
    <source>
        <strain evidence="8 9">So ce26</strain>
    </source>
</reference>
<accession>A0A2L0F794</accession>
<evidence type="ECO:0000256" key="2">
    <source>
        <dbReference type="ARBA" id="ARBA00008929"/>
    </source>
</evidence>
<feature type="transmembrane region" description="Helical" evidence="7">
    <location>
        <begin position="235"/>
        <end position="254"/>
    </location>
</feature>
<dbReference type="AlphaFoldDB" id="A0A2L0F794"/>
<keyword evidence="6 7" id="KW-0472">Membrane</keyword>
<feature type="transmembrane region" description="Helical" evidence="7">
    <location>
        <begin position="128"/>
        <end position="157"/>
    </location>
</feature>